<dbReference type="Proteomes" id="UP001203423">
    <property type="component" value="Unassembled WGS sequence"/>
</dbReference>
<dbReference type="SFLD" id="SFLDS00003">
    <property type="entry name" value="Haloacid_Dehalogenase"/>
    <property type="match status" value="1"/>
</dbReference>
<keyword evidence="10 11" id="KW-0472">Membrane</keyword>
<dbReference type="SUPFAM" id="SSF81665">
    <property type="entry name" value="Calcium ATPase, transmembrane domain M"/>
    <property type="match status" value="1"/>
</dbReference>
<dbReference type="NCBIfam" id="TIGR01525">
    <property type="entry name" value="ATPase-IB_hvy"/>
    <property type="match status" value="1"/>
</dbReference>
<feature type="transmembrane region" description="Helical" evidence="11">
    <location>
        <begin position="725"/>
        <end position="744"/>
    </location>
</feature>
<protein>
    <submittedName>
        <fullName evidence="13">Cadmium-translocating P-type ATPase</fullName>
    </submittedName>
</protein>
<evidence type="ECO:0000256" key="7">
    <source>
        <dbReference type="ARBA" id="ARBA00022842"/>
    </source>
</evidence>
<keyword evidence="8" id="KW-1278">Translocase</keyword>
<evidence type="ECO:0000256" key="6">
    <source>
        <dbReference type="ARBA" id="ARBA00022840"/>
    </source>
</evidence>
<dbReference type="SUPFAM" id="SSF55008">
    <property type="entry name" value="HMA, heavy metal-associated domain"/>
    <property type="match status" value="1"/>
</dbReference>
<dbReference type="Gene3D" id="3.40.50.1000">
    <property type="entry name" value="HAD superfamily/HAD-like"/>
    <property type="match status" value="1"/>
</dbReference>
<keyword evidence="11" id="KW-1003">Cell membrane</keyword>
<evidence type="ECO:0000256" key="1">
    <source>
        <dbReference type="ARBA" id="ARBA00004141"/>
    </source>
</evidence>
<evidence type="ECO:0000259" key="12">
    <source>
        <dbReference type="PROSITE" id="PS50846"/>
    </source>
</evidence>
<keyword evidence="7" id="KW-0460">Magnesium</keyword>
<keyword evidence="4 11" id="KW-0479">Metal-binding</keyword>
<dbReference type="PANTHER" id="PTHR43079">
    <property type="entry name" value="PROBABLE CADMIUM/ZINC-TRANSPORTING ATPASE HMA1"/>
    <property type="match status" value="1"/>
</dbReference>
<feature type="transmembrane region" description="Helical" evidence="11">
    <location>
        <begin position="384"/>
        <end position="402"/>
    </location>
</feature>
<evidence type="ECO:0000256" key="10">
    <source>
        <dbReference type="ARBA" id="ARBA00023136"/>
    </source>
</evidence>
<sequence>MEQKSDFTPLDIILPDIIGDQDACIAKLESLLQSHSGVEKAHITRTEDKTGICVHYNPEVLTLKQTQALIALSGAKLSQQFQHMSLHVKGMDCTDCAIIIEHALTRLEGVIAAKVSYSGSQLRLEFDSNVISYKKIAQKISKLGYKLSDQNETKTWWQENRELAISLFSGVLLLLSWIIDKYNPGLGTSLAITAFVFAGWLTFRDSLQTIMQKRFDIDVLMLFAAIGAATMGLWAEGALLLFLFSLGHSLEHKAMDRARQAVKALADLAPKTALINRDGVEQEVPVETLQLDDLVIIKPGQHIPVDGIIISGTTTVDQAPITGESIPVDKQAEDSVFAGTINGDGNIQVSVTKLTENTTLNRMVRMVLEADTQKSPTQQFTNRFVKYFVPSVLVLVVGFIFIPPLVFNMPWGEAFYRAMSILVAASPCALAIATPAAILSGVARAAQKGVLIKGGMHLENLGRIKAIAFDKTGTLTQGKPEVQSIRTLNGDEESLLTIAASLERLSTHPLAKAIVDLAEQRQLTLLAVEDMQSVTGKGLSGQLDGKTLLVGSLRLFETIPAEIEGSVSELESLGYTTMIVKHGDEWLGIIGLADTVRSESANAIKGLLATGLEKTIMLTGDNSAVANAVAKKVGISEVRANLLPEDKLTEITRLEKELGYIAMVGDGINDAPAMARATVGIAMGGAGTDVALEASDVALMADDLTRLPFAIGLSRSAQKIIRQNLAISLSVVAFLLVATMTGFAGLGLAVTIHEGSTLVVVANALRLLRHQ</sequence>
<keyword evidence="9 11" id="KW-1133">Transmembrane helix</keyword>
<dbReference type="InterPro" id="IPR023299">
    <property type="entry name" value="ATPase_P-typ_cyto_dom_N"/>
</dbReference>
<dbReference type="InterPro" id="IPR006121">
    <property type="entry name" value="HMA_dom"/>
</dbReference>
<dbReference type="InterPro" id="IPR059000">
    <property type="entry name" value="ATPase_P-type_domA"/>
</dbReference>
<dbReference type="SFLD" id="SFLDG00002">
    <property type="entry name" value="C1.7:_P-type_atpase_like"/>
    <property type="match status" value="1"/>
</dbReference>
<dbReference type="Gene3D" id="3.40.1110.10">
    <property type="entry name" value="Calcium-transporting ATPase, cytoplasmic domain N"/>
    <property type="match status" value="1"/>
</dbReference>
<comment type="caution">
    <text evidence="13">The sequence shown here is derived from an EMBL/GenBank/DDBJ whole genome shotgun (WGS) entry which is preliminary data.</text>
</comment>
<evidence type="ECO:0000256" key="4">
    <source>
        <dbReference type="ARBA" id="ARBA00022723"/>
    </source>
</evidence>
<dbReference type="InterPro" id="IPR044492">
    <property type="entry name" value="P_typ_ATPase_HD_dom"/>
</dbReference>
<dbReference type="Gene3D" id="2.70.150.10">
    <property type="entry name" value="Calcium-transporting ATPase, cytoplasmic transduction domain A"/>
    <property type="match status" value="1"/>
</dbReference>
<keyword evidence="6 11" id="KW-0067">ATP-binding</keyword>
<dbReference type="InterPro" id="IPR008250">
    <property type="entry name" value="ATPase_P-typ_transduc_dom_A_sf"/>
</dbReference>
<dbReference type="Pfam" id="PF00702">
    <property type="entry name" value="Hydrolase"/>
    <property type="match status" value="1"/>
</dbReference>
<dbReference type="InterPro" id="IPR017969">
    <property type="entry name" value="Heavy-metal-associated_CS"/>
</dbReference>
<evidence type="ECO:0000256" key="2">
    <source>
        <dbReference type="ARBA" id="ARBA00006024"/>
    </source>
</evidence>
<gene>
    <name evidence="13" type="primary">cadA</name>
    <name evidence="13" type="ORF">L2764_14640</name>
</gene>
<evidence type="ECO:0000256" key="8">
    <source>
        <dbReference type="ARBA" id="ARBA00022967"/>
    </source>
</evidence>
<dbReference type="NCBIfam" id="TIGR01494">
    <property type="entry name" value="ATPase_P-type"/>
    <property type="match status" value="1"/>
</dbReference>
<feature type="transmembrane region" description="Helical" evidence="11">
    <location>
        <begin position="414"/>
        <end position="439"/>
    </location>
</feature>
<dbReference type="PROSITE" id="PS01047">
    <property type="entry name" value="HMA_1"/>
    <property type="match status" value="1"/>
</dbReference>
<feature type="domain" description="HMA" evidence="12">
    <location>
        <begin position="82"/>
        <end position="148"/>
    </location>
</feature>
<evidence type="ECO:0000256" key="9">
    <source>
        <dbReference type="ARBA" id="ARBA00022989"/>
    </source>
</evidence>
<evidence type="ECO:0000256" key="3">
    <source>
        <dbReference type="ARBA" id="ARBA00022692"/>
    </source>
</evidence>
<dbReference type="CDD" id="cd07551">
    <property type="entry name" value="P-type_ATPase_HM_ZosA_PfeT-like"/>
    <property type="match status" value="1"/>
</dbReference>
<feature type="transmembrane region" description="Helical" evidence="11">
    <location>
        <begin position="163"/>
        <end position="179"/>
    </location>
</feature>
<organism evidence="13 14">
    <name type="scientific">Shewanella surugensis</name>
    <dbReference type="NCBI Taxonomy" id="212020"/>
    <lineage>
        <taxon>Bacteria</taxon>
        <taxon>Pseudomonadati</taxon>
        <taxon>Pseudomonadota</taxon>
        <taxon>Gammaproteobacteria</taxon>
        <taxon>Alteromonadales</taxon>
        <taxon>Shewanellaceae</taxon>
        <taxon>Shewanella</taxon>
    </lineage>
</organism>
<dbReference type="PROSITE" id="PS01229">
    <property type="entry name" value="COF_2"/>
    <property type="match status" value="1"/>
</dbReference>
<reference evidence="13 14" key="1">
    <citation type="submission" date="2022-01" db="EMBL/GenBank/DDBJ databases">
        <title>Whole genome-based taxonomy of the Shewanellaceae.</title>
        <authorList>
            <person name="Martin-Rodriguez A.J."/>
        </authorList>
    </citation>
    <scope>NUCLEOTIDE SEQUENCE [LARGE SCALE GENOMIC DNA]</scope>
    <source>
        <strain evidence="13 14">DSM 17177</strain>
    </source>
</reference>
<dbReference type="RefSeq" id="WP_248940993.1">
    <property type="nucleotide sequence ID" value="NZ_JAKIKS010000056.1"/>
</dbReference>
<dbReference type="InterPro" id="IPR001757">
    <property type="entry name" value="P_typ_ATPase"/>
</dbReference>
<name>A0ABT0LD91_9GAMM</name>
<keyword evidence="3 11" id="KW-0812">Transmembrane</keyword>
<accession>A0ABT0LD91</accession>
<dbReference type="PROSITE" id="PS00154">
    <property type="entry name" value="ATPASE_E1_E2"/>
    <property type="match status" value="1"/>
</dbReference>
<dbReference type="Pfam" id="PF00403">
    <property type="entry name" value="HMA"/>
    <property type="match status" value="1"/>
</dbReference>
<comment type="subcellular location">
    <subcellularLocation>
        <location evidence="11">Cell membrane</location>
    </subcellularLocation>
    <subcellularLocation>
        <location evidence="1">Membrane</location>
        <topology evidence="1">Multi-pass membrane protein</topology>
    </subcellularLocation>
</comment>
<dbReference type="SUPFAM" id="SSF81653">
    <property type="entry name" value="Calcium ATPase, transduction domain A"/>
    <property type="match status" value="1"/>
</dbReference>
<dbReference type="InterPro" id="IPR023298">
    <property type="entry name" value="ATPase_P-typ_TM_dom_sf"/>
</dbReference>
<dbReference type="InterPro" id="IPR027256">
    <property type="entry name" value="P-typ_ATPase_IB"/>
</dbReference>
<dbReference type="Gene3D" id="3.30.70.100">
    <property type="match status" value="2"/>
</dbReference>
<feature type="transmembrane region" description="Helical" evidence="11">
    <location>
        <begin position="186"/>
        <end position="203"/>
    </location>
</feature>
<dbReference type="PRINTS" id="PR00119">
    <property type="entry name" value="CATATPASE"/>
</dbReference>
<evidence type="ECO:0000256" key="5">
    <source>
        <dbReference type="ARBA" id="ARBA00022741"/>
    </source>
</evidence>
<dbReference type="NCBIfam" id="TIGR01512">
    <property type="entry name" value="ATPase-IB2_Cd"/>
    <property type="match status" value="1"/>
</dbReference>
<dbReference type="CDD" id="cd00371">
    <property type="entry name" value="HMA"/>
    <property type="match status" value="1"/>
</dbReference>
<comment type="similarity">
    <text evidence="2 11">Belongs to the cation transport ATPase (P-type) (TC 3.A.3) family. Type IB subfamily.</text>
</comment>
<evidence type="ECO:0000313" key="14">
    <source>
        <dbReference type="Proteomes" id="UP001203423"/>
    </source>
</evidence>
<proteinExistence type="inferred from homology"/>
<feature type="transmembrane region" description="Helical" evidence="11">
    <location>
        <begin position="223"/>
        <end position="247"/>
    </location>
</feature>
<dbReference type="PROSITE" id="PS50846">
    <property type="entry name" value="HMA_2"/>
    <property type="match status" value="1"/>
</dbReference>
<keyword evidence="14" id="KW-1185">Reference proteome</keyword>
<dbReference type="InterPro" id="IPR036412">
    <property type="entry name" value="HAD-like_sf"/>
</dbReference>
<dbReference type="InterPro" id="IPR036163">
    <property type="entry name" value="HMA_dom_sf"/>
</dbReference>
<dbReference type="Pfam" id="PF00122">
    <property type="entry name" value="E1-E2_ATPase"/>
    <property type="match status" value="1"/>
</dbReference>
<dbReference type="SFLD" id="SFLDF00027">
    <property type="entry name" value="p-type_atpase"/>
    <property type="match status" value="1"/>
</dbReference>
<dbReference type="EMBL" id="JAKIKS010000056">
    <property type="protein sequence ID" value="MCL1125681.1"/>
    <property type="molecule type" value="Genomic_DNA"/>
</dbReference>
<dbReference type="PANTHER" id="PTHR43079:SF1">
    <property type="entry name" value="CADMIUM_ZINC-TRANSPORTING ATPASE HMA1, CHLOROPLASTIC-RELATED"/>
    <property type="match status" value="1"/>
</dbReference>
<dbReference type="InterPro" id="IPR023214">
    <property type="entry name" value="HAD_sf"/>
</dbReference>
<evidence type="ECO:0000256" key="11">
    <source>
        <dbReference type="RuleBase" id="RU362081"/>
    </source>
</evidence>
<dbReference type="NCBIfam" id="TIGR01511">
    <property type="entry name" value="ATPase-IB1_Cu"/>
    <property type="match status" value="1"/>
</dbReference>
<keyword evidence="5 11" id="KW-0547">Nucleotide-binding</keyword>
<dbReference type="InterPro" id="IPR018303">
    <property type="entry name" value="ATPase_P-typ_P_site"/>
</dbReference>
<evidence type="ECO:0000313" key="13">
    <source>
        <dbReference type="EMBL" id="MCL1125681.1"/>
    </source>
</evidence>
<dbReference type="InterPro" id="IPR051949">
    <property type="entry name" value="Cation_Transport_ATPase"/>
</dbReference>
<dbReference type="PRINTS" id="PR00941">
    <property type="entry name" value="CDATPASE"/>
</dbReference>
<dbReference type="SUPFAM" id="SSF56784">
    <property type="entry name" value="HAD-like"/>
    <property type="match status" value="1"/>
</dbReference>